<evidence type="ECO:0000256" key="1">
    <source>
        <dbReference type="SAM" id="MobiDB-lite"/>
    </source>
</evidence>
<feature type="compositionally biased region" description="Acidic residues" evidence="1">
    <location>
        <begin position="979"/>
        <end position="988"/>
    </location>
</feature>
<feature type="compositionally biased region" description="Polar residues" evidence="1">
    <location>
        <begin position="91"/>
        <end position="102"/>
    </location>
</feature>
<feature type="compositionally biased region" description="Pro residues" evidence="1">
    <location>
        <begin position="230"/>
        <end position="239"/>
    </location>
</feature>
<proteinExistence type="predicted"/>
<name>A0AAD6UVY0_9AGAR</name>
<feature type="compositionally biased region" description="Polar residues" evidence="1">
    <location>
        <begin position="1"/>
        <end position="10"/>
    </location>
</feature>
<feature type="compositionally biased region" description="Basic and acidic residues" evidence="1">
    <location>
        <begin position="928"/>
        <end position="970"/>
    </location>
</feature>
<feature type="compositionally biased region" description="Basic and acidic residues" evidence="1">
    <location>
        <begin position="488"/>
        <end position="501"/>
    </location>
</feature>
<feature type="compositionally biased region" description="Pro residues" evidence="1">
    <location>
        <begin position="300"/>
        <end position="311"/>
    </location>
</feature>
<reference evidence="2" key="1">
    <citation type="submission" date="2023-03" db="EMBL/GenBank/DDBJ databases">
        <title>Massive genome expansion in bonnet fungi (Mycena s.s.) driven by repeated elements and novel gene families across ecological guilds.</title>
        <authorList>
            <consortium name="Lawrence Berkeley National Laboratory"/>
            <person name="Harder C.B."/>
            <person name="Miyauchi S."/>
            <person name="Viragh M."/>
            <person name="Kuo A."/>
            <person name="Thoen E."/>
            <person name="Andreopoulos B."/>
            <person name="Lu D."/>
            <person name="Skrede I."/>
            <person name="Drula E."/>
            <person name="Henrissat B."/>
            <person name="Morin E."/>
            <person name="Kohler A."/>
            <person name="Barry K."/>
            <person name="LaButti K."/>
            <person name="Morin E."/>
            <person name="Salamov A."/>
            <person name="Lipzen A."/>
            <person name="Mereny Z."/>
            <person name="Hegedus B."/>
            <person name="Baldrian P."/>
            <person name="Stursova M."/>
            <person name="Weitz H."/>
            <person name="Taylor A."/>
            <person name="Grigoriev I.V."/>
            <person name="Nagy L.G."/>
            <person name="Martin F."/>
            <person name="Kauserud H."/>
        </authorList>
    </citation>
    <scope>NUCLEOTIDE SEQUENCE</scope>
    <source>
        <strain evidence="2">9144</strain>
    </source>
</reference>
<comment type="caution">
    <text evidence="2">The sequence shown here is derived from an EMBL/GenBank/DDBJ whole genome shotgun (WGS) entry which is preliminary data.</text>
</comment>
<dbReference type="Proteomes" id="UP001219525">
    <property type="component" value="Unassembled WGS sequence"/>
</dbReference>
<dbReference type="EMBL" id="JARJCW010000089">
    <property type="protein sequence ID" value="KAJ7195684.1"/>
    <property type="molecule type" value="Genomic_DNA"/>
</dbReference>
<feature type="compositionally biased region" description="Polar residues" evidence="1">
    <location>
        <begin position="476"/>
        <end position="487"/>
    </location>
</feature>
<feature type="compositionally biased region" description="Pro residues" evidence="1">
    <location>
        <begin position="196"/>
        <end position="206"/>
    </location>
</feature>
<feature type="compositionally biased region" description="Basic and acidic residues" evidence="1">
    <location>
        <begin position="312"/>
        <end position="325"/>
    </location>
</feature>
<dbReference type="PANTHER" id="PTHR48125">
    <property type="entry name" value="LP07818P1"/>
    <property type="match status" value="1"/>
</dbReference>
<feature type="compositionally biased region" description="Pro residues" evidence="1">
    <location>
        <begin position="126"/>
        <end position="136"/>
    </location>
</feature>
<feature type="compositionally biased region" description="Basic and acidic residues" evidence="1">
    <location>
        <begin position="24"/>
        <end position="35"/>
    </location>
</feature>
<dbReference type="PANTHER" id="PTHR48125:SF12">
    <property type="entry name" value="AT HOOK TRANSCRIPTION FACTOR FAMILY-RELATED"/>
    <property type="match status" value="1"/>
</dbReference>
<feature type="compositionally biased region" description="Polar residues" evidence="1">
    <location>
        <begin position="881"/>
        <end position="899"/>
    </location>
</feature>
<feature type="compositionally biased region" description="Pro residues" evidence="1">
    <location>
        <begin position="213"/>
        <end position="222"/>
    </location>
</feature>
<feature type="compositionally biased region" description="Pro residues" evidence="1">
    <location>
        <begin position="337"/>
        <end position="347"/>
    </location>
</feature>
<organism evidence="2 3">
    <name type="scientific">Mycena pura</name>
    <dbReference type="NCBI Taxonomy" id="153505"/>
    <lineage>
        <taxon>Eukaryota</taxon>
        <taxon>Fungi</taxon>
        <taxon>Dikarya</taxon>
        <taxon>Basidiomycota</taxon>
        <taxon>Agaricomycotina</taxon>
        <taxon>Agaricomycetes</taxon>
        <taxon>Agaricomycetidae</taxon>
        <taxon>Agaricales</taxon>
        <taxon>Marasmiineae</taxon>
        <taxon>Mycenaceae</taxon>
        <taxon>Mycena</taxon>
    </lineage>
</organism>
<feature type="region of interest" description="Disordered" evidence="1">
    <location>
        <begin position="798"/>
        <end position="988"/>
    </location>
</feature>
<gene>
    <name evidence="2" type="ORF">GGX14DRAFT_575473</name>
</gene>
<evidence type="ECO:0000313" key="3">
    <source>
        <dbReference type="Proteomes" id="UP001219525"/>
    </source>
</evidence>
<feature type="compositionally biased region" description="Acidic residues" evidence="1">
    <location>
        <begin position="817"/>
        <end position="829"/>
    </location>
</feature>
<feature type="region of interest" description="Disordered" evidence="1">
    <location>
        <begin position="1"/>
        <end position="501"/>
    </location>
</feature>
<accession>A0AAD6UVY0</accession>
<feature type="compositionally biased region" description="Basic residues" evidence="1">
    <location>
        <begin position="833"/>
        <end position="854"/>
    </location>
</feature>
<feature type="compositionally biased region" description="Basic residues" evidence="1">
    <location>
        <begin position="802"/>
        <end position="812"/>
    </location>
</feature>
<evidence type="ECO:0000313" key="2">
    <source>
        <dbReference type="EMBL" id="KAJ7195684.1"/>
    </source>
</evidence>
<feature type="compositionally biased region" description="Pro residues" evidence="1">
    <location>
        <begin position="264"/>
        <end position="273"/>
    </location>
</feature>
<protein>
    <submittedName>
        <fullName evidence="2">Uncharacterized protein</fullName>
    </submittedName>
</protein>
<keyword evidence="3" id="KW-1185">Reference proteome</keyword>
<dbReference type="AlphaFoldDB" id="A0AAD6UVY0"/>
<sequence length="988" mass="107533">MPGRASTPQKRATRSAVKARGGRTHLDIPRGDKNPKVTKNKAPATSKALTAPASARANVSKKGATPADSEEEHEVDPEAEQEKGFGEFLNQVKNAYNKSYTTVPHALTPPSEPPIPPNGGEHAHAPTPPNEPPVPPNGGEHTPMLPNEPPIPPNMYECAPTPSKEPPVPPDGSERAHAPTLPKEPLVPPNDGERAPTPPMETPIPPNNGERAPAPPNEPPVPLKADERAPTPPKEPPVPANSSERARAPTPNEPPIPKVDERTPTPPKEPPILPNGGEHARARTPPIEPPIPPNNGERAPAPPPNEPPVPPKADEHAPTPPKEHPVPPNGGERARAPTPPKEPPVPPNGSERARTPMLLNEPLSDILPNNRERAPTLPNEPPVPPNTDERAQTPPPIPRNGSEHAGAPNEPLSDVLPNDRERAPTPLSDEDEDDDGQTHLLPPPKQPLGLSGATHRDRNPLAPEQPLKLGRKSLGSGPSNALSNTASEKQKGSKDSRSRLKDEVALIHNELKVKAEDIAKRLNIPLKEVERELGFATKYKQKRAESVWDAKLWAKGVEINSDRGPGERLRLAELRELVKQGDNNSPLSKDEEEKLMNDYRTMKEAKEKGTRLSNKDAARDVTWTVDQMLEELLNLERRTGARGIVLVAGSHPNDTIAPTCIGSDESLSFVSSILKLPPASLASKFEAFNKLKDKGLETAAFAKKRAAVVEGINDGLRNITKKPSLRMEYVDYEKRIESGEGVRLTGWPSKCPFRAPSNAGQGGAEAIDSLLAALRANTLRWEIIPADEREVLVEKYKDAPKKPRKPRTKKSARIVDSDNEDEDEDEEEEVVKKKSKGKVAVKNKAKSNGGKRKRGGDDSEEEAEETDAAKPSPKKSKKNVDNASKPTKSKPAQKTNTVKPTAKRKAKPGGLEVDEEEEDRSRKRKRKGPTEEERSDKATQKALERLLSRRKAKAQERKAKAEEKAKDPKSTPRTLAEINGEEDDDSSS</sequence>
<feature type="compositionally biased region" description="Acidic residues" evidence="1">
    <location>
        <begin position="68"/>
        <end position="79"/>
    </location>
</feature>